<dbReference type="EC" id="2.1.1.-" evidence="1"/>
<organism evidence="1 2">
    <name type="scientific">Aliikangiella maris</name>
    <dbReference type="NCBI Taxonomy" id="3162458"/>
    <lineage>
        <taxon>Bacteria</taxon>
        <taxon>Pseudomonadati</taxon>
        <taxon>Pseudomonadota</taxon>
        <taxon>Gammaproteobacteria</taxon>
        <taxon>Oceanospirillales</taxon>
        <taxon>Pleioneaceae</taxon>
        <taxon>Aliikangiella</taxon>
    </lineage>
</organism>
<dbReference type="InterPro" id="IPR038375">
    <property type="entry name" value="NDUFAF7_sf"/>
</dbReference>
<keyword evidence="1" id="KW-0489">Methyltransferase</keyword>
<keyword evidence="2" id="KW-1185">Reference proteome</keyword>
<dbReference type="PANTHER" id="PTHR12049">
    <property type="entry name" value="PROTEIN ARGININE METHYLTRANSFERASE NDUFAF7, MITOCHONDRIAL"/>
    <property type="match status" value="1"/>
</dbReference>
<dbReference type="GO" id="GO:0032259">
    <property type="term" value="P:methylation"/>
    <property type="evidence" value="ECO:0007669"/>
    <property type="project" value="UniProtKB-KW"/>
</dbReference>
<sequence length="427" mass="47803">MSSQTILPENTARHTVKVSAQAMSIHQQISQLIEQKIESSQSGIRFSEFMQLALYTPALGYYQNSLFKLGDKGDFITAPEMGNLFARCISTVLADNFNLTKTLSNVSPAIFELGAGSGKLAADLMTHLTDLHVPLADYYILETSPSLQSLQAHRLERLSQQDESTTAIATQVHWLERFPTEFSGVILANEVVDAMPFERICLVDGVWHYWLVTQVSQKNTSCSLHTEAARALFDWTLGEPVELRLLPDILRDTQQFPNGYTTEIRPTVKGWLAGLYAGMQQGSVYLFDYGYPATEYYHPQRINGTAKCFSRHQEHNNLLALAGLQDITAHVDFSQLAFDAVSVGFDVSGFTTQSGFLLESGILEWHSGGRRVEDIQMSQQIQKLIAPGQMGEIVKVIRLDKNINQYHHESNPLSHKGFVFQDQLGRL</sequence>
<gene>
    <name evidence="1" type="ORF">ABVT43_05475</name>
</gene>
<evidence type="ECO:0000313" key="1">
    <source>
        <dbReference type="EMBL" id="MET1254571.1"/>
    </source>
</evidence>
<dbReference type="GO" id="GO:0008168">
    <property type="term" value="F:methyltransferase activity"/>
    <property type="evidence" value="ECO:0007669"/>
    <property type="project" value="UniProtKB-KW"/>
</dbReference>
<dbReference type="PANTHER" id="PTHR12049:SF7">
    <property type="entry name" value="PROTEIN ARGININE METHYLTRANSFERASE NDUFAF7, MITOCHONDRIAL"/>
    <property type="match status" value="1"/>
</dbReference>
<dbReference type="Gene3D" id="3.40.50.12710">
    <property type="match status" value="1"/>
</dbReference>
<protein>
    <submittedName>
        <fullName evidence="1">SAM-dependent methyltransferase</fullName>
        <ecNumber evidence="1">2.1.1.-</ecNumber>
    </submittedName>
</protein>
<keyword evidence="1" id="KW-0808">Transferase</keyword>
<reference evidence="1 2" key="1">
    <citation type="submission" date="2024-06" db="EMBL/GenBank/DDBJ databases">
        <authorList>
            <person name="Li F."/>
        </authorList>
    </citation>
    <scope>NUCLEOTIDE SEQUENCE [LARGE SCALE GENOMIC DNA]</scope>
    <source>
        <strain evidence="1 2">GXAS 311</strain>
    </source>
</reference>
<dbReference type="EMBL" id="JBEVCJ010000004">
    <property type="protein sequence ID" value="MET1254571.1"/>
    <property type="molecule type" value="Genomic_DNA"/>
</dbReference>
<proteinExistence type="predicted"/>
<dbReference type="Proteomes" id="UP001548189">
    <property type="component" value="Unassembled WGS sequence"/>
</dbReference>
<dbReference type="InterPro" id="IPR029063">
    <property type="entry name" value="SAM-dependent_MTases_sf"/>
</dbReference>
<dbReference type="SUPFAM" id="SSF53335">
    <property type="entry name" value="S-adenosyl-L-methionine-dependent methyltransferases"/>
    <property type="match status" value="1"/>
</dbReference>
<dbReference type="Pfam" id="PF02636">
    <property type="entry name" value="Methyltransf_28"/>
    <property type="match status" value="1"/>
</dbReference>
<accession>A0ABV2BRK5</accession>
<name>A0ABV2BRK5_9GAMM</name>
<comment type="caution">
    <text evidence="1">The sequence shown here is derived from an EMBL/GenBank/DDBJ whole genome shotgun (WGS) entry which is preliminary data.</text>
</comment>
<dbReference type="InterPro" id="IPR003788">
    <property type="entry name" value="NDUFAF7"/>
</dbReference>
<evidence type="ECO:0000313" key="2">
    <source>
        <dbReference type="Proteomes" id="UP001548189"/>
    </source>
</evidence>